<name>A0AAD9HAL7_9PEZI</name>
<evidence type="ECO:0000313" key="2">
    <source>
        <dbReference type="EMBL" id="KAK2024831.1"/>
    </source>
</evidence>
<sequence>MGELSPVSSHFTSLQVSPVVEASAAHLSYGLHRNRGTINRGRRGPSAEVSLTIHSIRSETRPVKLSDKPSRNLEFRPCSSPMASPVSRDHCSGHRMFTGPATRPACPRRWPGSRPHSTDGRGSQMEEASDRRWRLVDRTSMVDFAPDDQANPTKPGTAFSLHLSLLFHNAQALS</sequence>
<proteinExistence type="predicted"/>
<gene>
    <name evidence="2" type="ORF">LX32DRAFT_81961</name>
</gene>
<dbReference type="Proteomes" id="UP001232148">
    <property type="component" value="Unassembled WGS sequence"/>
</dbReference>
<accession>A0AAD9HAL7</accession>
<keyword evidence="3" id="KW-1185">Reference proteome</keyword>
<organism evidence="2 3">
    <name type="scientific">Colletotrichum zoysiae</name>
    <dbReference type="NCBI Taxonomy" id="1216348"/>
    <lineage>
        <taxon>Eukaryota</taxon>
        <taxon>Fungi</taxon>
        <taxon>Dikarya</taxon>
        <taxon>Ascomycota</taxon>
        <taxon>Pezizomycotina</taxon>
        <taxon>Sordariomycetes</taxon>
        <taxon>Hypocreomycetidae</taxon>
        <taxon>Glomerellales</taxon>
        <taxon>Glomerellaceae</taxon>
        <taxon>Colletotrichum</taxon>
        <taxon>Colletotrichum graminicola species complex</taxon>
    </lineage>
</organism>
<protein>
    <submittedName>
        <fullName evidence="2">Uncharacterized protein</fullName>
    </submittedName>
</protein>
<dbReference type="EMBL" id="MU842953">
    <property type="protein sequence ID" value="KAK2024831.1"/>
    <property type="molecule type" value="Genomic_DNA"/>
</dbReference>
<reference evidence="2" key="1">
    <citation type="submission" date="2021-06" db="EMBL/GenBank/DDBJ databases">
        <title>Comparative genomics, transcriptomics and evolutionary studies reveal genomic signatures of adaptation to plant cell wall in hemibiotrophic fungi.</title>
        <authorList>
            <consortium name="DOE Joint Genome Institute"/>
            <person name="Baroncelli R."/>
            <person name="Diaz J.F."/>
            <person name="Benocci T."/>
            <person name="Peng M."/>
            <person name="Battaglia E."/>
            <person name="Haridas S."/>
            <person name="Andreopoulos W."/>
            <person name="Labutti K."/>
            <person name="Pangilinan J."/>
            <person name="Floch G.L."/>
            <person name="Makela M.R."/>
            <person name="Henrissat B."/>
            <person name="Grigoriev I.V."/>
            <person name="Crouch J.A."/>
            <person name="De Vries R.P."/>
            <person name="Sukno S.A."/>
            <person name="Thon M.R."/>
        </authorList>
    </citation>
    <scope>NUCLEOTIDE SEQUENCE</scope>
    <source>
        <strain evidence="2">MAFF235873</strain>
    </source>
</reference>
<evidence type="ECO:0000313" key="3">
    <source>
        <dbReference type="Proteomes" id="UP001232148"/>
    </source>
</evidence>
<feature type="region of interest" description="Disordered" evidence="1">
    <location>
        <begin position="59"/>
        <end position="131"/>
    </location>
</feature>
<comment type="caution">
    <text evidence="2">The sequence shown here is derived from an EMBL/GenBank/DDBJ whole genome shotgun (WGS) entry which is preliminary data.</text>
</comment>
<evidence type="ECO:0000256" key="1">
    <source>
        <dbReference type="SAM" id="MobiDB-lite"/>
    </source>
</evidence>
<dbReference type="AlphaFoldDB" id="A0AAD9HAL7"/>
<feature type="compositionally biased region" description="Basic and acidic residues" evidence="1">
    <location>
        <begin position="59"/>
        <end position="74"/>
    </location>
</feature>